<comment type="caution">
    <text evidence="1">The sequence shown here is derived from an EMBL/GenBank/DDBJ whole genome shotgun (WGS) entry which is preliminary data.</text>
</comment>
<organism evidence="1 2">
    <name type="scientific">Melia azedarach</name>
    <name type="common">Chinaberry tree</name>
    <dbReference type="NCBI Taxonomy" id="155640"/>
    <lineage>
        <taxon>Eukaryota</taxon>
        <taxon>Viridiplantae</taxon>
        <taxon>Streptophyta</taxon>
        <taxon>Embryophyta</taxon>
        <taxon>Tracheophyta</taxon>
        <taxon>Spermatophyta</taxon>
        <taxon>Magnoliopsida</taxon>
        <taxon>eudicotyledons</taxon>
        <taxon>Gunneridae</taxon>
        <taxon>Pentapetalae</taxon>
        <taxon>rosids</taxon>
        <taxon>malvids</taxon>
        <taxon>Sapindales</taxon>
        <taxon>Meliaceae</taxon>
        <taxon>Melia</taxon>
    </lineage>
</organism>
<proteinExistence type="predicted"/>
<keyword evidence="2" id="KW-1185">Reference proteome</keyword>
<dbReference type="EMBL" id="CM051402">
    <property type="protein sequence ID" value="KAJ4711654.1"/>
    <property type="molecule type" value="Genomic_DNA"/>
</dbReference>
<reference evidence="1 2" key="1">
    <citation type="journal article" date="2023" name="Science">
        <title>Complex scaffold remodeling in plant triterpene biosynthesis.</title>
        <authorList>
            <person name="De La Pena R."/>
            <person name="Hodgson H."/>
            <person name="Liu J.C."/>
            <person name="Stephenson M.J."/>
            <person name="Martin A.C."/>
            <person name="Owen C."/>
            <person name="Harkess A."/>
            <person name="Leebens-Mack J."/>
            <person name="Jimenez L.E."/>
            <person name="Osbourn A."/>
            <person name="Sattely E.S."/>
        </authorList>
    </citation>
    <scope>NUCLEOTIDE SEQUENCE [LARGE SCALE GENOMIC DNA]</scope>
    <source>
        <strain evidence="2">cv. JPN11</strain>
        <tissue evidence="1">Leaf</tissue>
    </source>
</reference>
<evidence type="ECO:0000313" key="2">
    <source>
        <dbReference type="Proteomes" id="UP001164539"/>
    </source>
</evidence>
<name>A0ACC1XJL1_MELAZ</name>
<accession>A0ACC1XJL1</accession>
<gene>
    <name evidence="1" type="ORF">OWV82_017636</name>
</gene>
<protein>
    <submittedName>
        <fullName evidence="1">Protein gamma response 1</fullName>
    </submittedName>
</protein>
<evidence type="ECO:0000313" key="1">
    <source>
        <dbReference type="EMBL" id="KAJ4711654.1"/>
    </source>
</evidence>
<sequence>MEGCVQTSPKQESLVENTDAEDISELSTILVATIQEAKDRISQIEYIFCSQIYPKVQAKSKKLNRMLAEAMKAAEDEWRERENDLLLEVKQFKLEKQQAEEEKRAVKSEKAKLLKENEEKMSELQRKVDIQQYKIVNLEKELLWKSEEVDESMKMKQQFIEMYQSKASDYRIVCDKLEEEEKKTKALTSELNSQKKKVDEHQQELGRKDEKLQQELGKKDEEVARKKQLAENLKKRIEMLISDIVNTEKLLMDQKEDNKLLLAKLEVLEENVGSLQEEVRNKSQEVEEGRKLQEKLLQQINLSSSEMLKNKQVYEKEKQLLLDKVKGLEGKVNELKMNLSERSGDGAGGSDLNEKLLQQIEQKSSECMAEKKKRRDVIDAYKRLKSQYIYICTKFGLTTENMLPQNKLDEESDSLRHPGKPVTFPAREVKNSEVSAVHCETNKVKHEVDFSDNSDNEKGVKPIQTSNFHSPSSPCVLVRNCQSNVKSAPAAGAKRPASSWRVTRSRQCQGGPDPHDDFLDTPFENIRGNLKKAVREEVHDLPILSAKDMKLDSSDEETQDMNVDPDPQRQQNPAPLAGKRGFKYVESVRKKAERENLKGVECKQCKKFYDAVLPNDGGMEGDGSKRTVRCEHHEGVSRHRYKYIPPMTPEGFWNIGFESEM</sequence>
<dbReference type="Proteomes" id="UP001164539">
    <property type="component" value="Chromosome 9"/>
</dbReference>